<proteinExistence type="inferred from homology"/>
<dbReference type="EMBL" id="JABELV010000060">
    <property type="protein sequence ID" value="KAG7544277.1"/>
    <property type="molecule type" value="Genomic_DNA"/>
</dbReference>
<feature type="transmembrane region" description="Helical" evidence="9">
    <location>
        <begin position="378"/>
        <end position="402"/>
    </location>
</feature>
<evidence type="ECO:0000313" key="11">
    <source>
        <dbReference type="EMBL" id="KAG7544277.1"/>
    </source>
</evidence>
<name>A0A8K0JKX4_9TREE</name>
<gene>
    <name evidence="11" type="ORF">FFLO_03316</name>
</gene>
<comment type="similarity">
    <text evidence="2 8">Belongs to the major facilitator superfamily. Sugar transporter (TC 2.A.1.1) family.</text>
</comment>
<comment type="caution">
    <text evidence="11">The sequence shown here is derived from an EMBL/GenBank/DDBJ whole genome shotgun (WGS) entry which is preliminary data.</text>
</comment>
<dbReference type="PROSITE" id="PS00217">
    <property type="entry name" value="SUGAR_TRANSPORT_2"/>
    <property type="match status" value="1"/>
</dbReference>
<evidence type="ECO:0000256" key="4">
    <source>
        <dbReference type="ARBA" id="ARBA00022692"/>
    </source>
</evidence>
<dbReference type="AlphaFoldDB" id="A0A8K0JKX4"/>
<dbReference type="Proteomes" id="UP000812966">
    <property type="component" value="Unassembled WGS sequence"/>
</dbReference>
<dbReference type="Gene3D" id="1.20.1250.20">
    <property type="entry name" value="MFS general substrate transporter like domains"/>
    <property type="match status" value="1"/>
</dbReference>
<dbReference type="InterPro" id="IPR050360">
    <property type="entry name" value="MFS_Sugar_Transporters"/>
</dbReference>
<feature type="transmembrane region" description="Helical" evidence="9">
    <location>
        <begin position="336"/>
        <end position="358"/>
    </location>
</feature>
<evidence type="ECO:0000256" key="8">
    <source>
        <dbReference type="RuleBase" id="RU003346"/>
    </source>
</evidence>
<keyword evidence="12" id="KW-1185">Reference proteome</keyword>
<dbReference type="FunFam" id="1.20.1250.20:FF:000134">
    <property type="entry name" value="MFS sugar transporter protein"/>
    <property type="match status" value="1"/>
</dbReference>
<dbReference type="GO" id="GO:0016020">
    <property type="term" value="C:membrane"/>
    <property type="evidence" value="ECO:0007669"/>
    <property type="project" value="UniProtKB-SubCell"/>
</dbReference>
<evidence type="ECO:0000313" key="12">
    <source>
        <dbReference type="Proteomes" id="UP000812966"/>
    </source>
</evidence>
<feature type="transmembrane region" description="Helical" evidence="9">
    <location>
        <begin position="150"/>
        <end position="170"/>
    </location>
</feature>
<evidence type="ECO:0000256" key="5">
    <source>
        <dbReference type="ARBA" id="ARBA00022989"/>
    </source>
</evidence>
<feature type="transmembrane region" description="Helical" evidence="9">
    <location>
        <begin position="440"/>
        <end position="461"/>
    </location>
</feature>
<keyword evidence="4 9" id="KW-0812">Transmembrane</keyword>
<accession>A0A8K0JKX4</accession>
<dbReference type="InterPro" id="IPR020846">
    <property type="entry name" value="MFS_dom"/>
</dbReference>
<evidence type="ECO:0000256" key="2">
    <source>
        <dbReference type="ARBA" id="ARBA00010992"/>
    </source>
</evidence>
<dbReference type="PANTHER" id="PTHR48022:SF91">
    <property type="entry name" value="MAJOR FACILITATOR SUPERFAMILY (MFS) PROFILE DOMAIN-CONTAINING PROTEIN-RELATED"/>
    <property type="match status" value="1"/>
</dbReference>
<feature type="transmembrane region" description="Helical" evidence="9">
    <location>
        <begin position="414"/>
        <end position="434"/>
    </location>
</feature>
<comment type="catalytic activity">
    <reaction evidence="7">
        <text>myo-inositol(out) + H(+)(out) = myo-inositol(in) + H(+)(in)</text>
        <dbReference type="Rhea" id="RHEA:60364"/>
        <dbReference type="ChEBI" id="CHEBI:15378"/>
        <dbReference type="ChEBI" id="CHEBI:17268"/>
    </reaction>
</comment>
<feature type="domain" description="Major facilitator superfamily (MFS) profile" evidence="10">
    <location>
        <begin position="12"/>
        <end position="467"/>
    </location>
</feature>
<organism evidence="11 12">
    <name type="scientific">Filobasidium floriforme</name>
    <dbReference type="NCBI Taxonomy" id="5210"/>
    <lineage>
        <taxon>Eukaryota</taxon>
        <taxon>Fungi</taxon>
        <taxon>Dikarya</taxon>
        <taxon>Basidiomycota</taxon>
        <taxon>Agaricomycotina</taxon>
        <taxon>Tremellomycetes</taxon>
        <taxon>Filobasidiales</taxon>
        <taxon>Filobasidiaceae</taxon>
        <taxon>Filobasidium</taxon>
    </lineage>
</organism>
<keyword evidence="5 9" id="KW-1133">Transmembrane helix</keyword>
<dbReference type="NCBIfam" id="TIGR00879">
    <property type="entry name" value="SP"/>
    <property type="match status" value="1"/>
</dbReference>
<reference evidence="11" key="1">
    <citation type="submission" date="2020-04" db="EMBL/GenBank/DDBJ databases">
        <title>Analysis of mating type loci in Filobasidium floriforme.</title>
        <authorList>
            <person name="Nowrousian M."/>
        </authorList>
    </citation>
    <scope>NUCLEOTIDE SEQUENCE</scope>
    <source>
        <strain evidence="11">CBS 6242</strain>
    </source>
</reference>
<evidence type="ECO:0000256" key="6">
    <source>
        <dbReference type="ARBA" id="ARBA00023136"/>
    </source>
</evidence>
<dbReference type="Pfam" id="PF00083">
    <property type="entry name" value="Sugar_tr"/>
    <property type="match status" value="1"/>
</dbReference>
<dbReference type="InterPro" id="IPR005828">
    <property type="entry name" value="MFS_sugar_transport-like"/>
</dbReference>
<protein>
    <recommendedName>
        <fullName evidence="10">Major facilitator superfamily (MFS) profile domain-containing protein</fullName>
    </recommendedName>
</protein>
<evidence type="ECO:0000259" key="10">
    <source>
        <dbReference type="PROSITE" id="PS50850"/>
    </source>
</evidence>
<feature type="transmembrane region" description="Helical" evidence="9">
    <location>
        <begin position="306"/>
        <end position="327"/>
    </location>
</feature>
<sequence>MARPKSLRVIGFCVFAALGGALFGYDIGVISSCFTMPDFIERFGEQAADGTYYLDANRQSIITSLLGAGTFVGSIAQSFTADLKWGRKGAIFFWSVVFTIGCVIQTASMSGIAQITVGRFIAGLGVGALSALVPLYNGEAAPRDLRGPLVVLYQVMITIGIMWAYGLDWITHGINSSASWRIPVGFQLVFGLVLCCGTMFLPESPRHCLNYNNPEKAKRSIAKMNNCDIDDPLVHETMAELETMLELENEGGKASWFELLSTNHQMWKRTLNACMIQFVQQLNGQNFYYYVRPAFFAQSGTGLSTYAIQFILGAVTFAATIPALWFIEKLGRRKMLFIGSVGEITCAVIAAAAGHTMLASADTPASEYTSRNTTGGQILVAFAIIQIFFFGAFWGPVPWVISAESFPLRVRSKGIAVATATNWLWNFLLGFFSARIADEIGPLILLVFAGVLLYGLIYIFFMLPETKGLSLEEIDELYALKIKPWRSSKWTPPNRRDEIPEVNDKGEIVHRERRKAPPMMMGH</sequence>
<dbReference type="InterPro" id="IPR005829">
    <property type="entry name" value="Sugar_transporter_CS"/>
</dbReference>
<evidence type="ECO:0000256" key="9">
    <source>
        <dbReference type="SAM" id="Phobius"/>
    </source>
</evidence>
<dbReference type="InterPro" id="IPR003663">
    <property type="entry name" value="Sugar/inositol_transpt"/>
</dbReference>
<dbReference type="PROSITE" id="PS50850">
    <property type="entry name" value="MFS"/>
    <property type="match status" value="1"/>
</dbReference>
<evidence type="ECO:0000256" key="1">
    <source>
        <dbReference type="ARBA" id="ARBA00004141"/>
    </source>
</evidence>
<dbReference type="GO" id="GO:0005351">
    <property type="term" value="F:carbohydrate:proton symporter activity"/>
    <property type="evidence" value="ECO:0007669"/>
    <property type="project" value="TreeGrafter"/>
</dbReference>
<feature type="transmembrane region" description="Helical" evidence="9">
    <location>
        <begin position="120"/>
        <end position="138"/>
    </location>
</feature>
<feature type="transmembrane region" description="Helical" evidence="9">
    <location>
        <begin position="91"/>
        <end position="113"/>
    </location>
</feature>
<evidence type="ECO:0000256" key="3">
    <source>
        <dbReference type="ARBA" id="ARBA00022448"/>
    </source>
</evidence>
<keyword evidence="6 9" id="KW-0472">Membrane</keyword>
<dbReference type="InterPro" id="IPR036259">
    <property type="entry name" value="MFS_trans_sf"/>
</dbReference>
<dbReference type="PANTHER" id="PTHR48022">
    <property type="entry name" value="PLASTIDIC GLUCOSE TRANSPORTER 4"/>
    <property type="match status" value="1"/>
</dbReference>
<comment type="subcellular location">
    <subcellularLocation>
        <location evidence="1">Membrane</location>
        <topology evidence="1">Multi-pass membrane protein</topology>
    </subcellularLocation>
</comment>
<dbReference type="PRINTS" id="PR00171">
    <property type="entry name" value="SUGRTRNSPORT"/>
</dbReference>
<keyword evidence="3 8" id="KW-0813">Transport</keyword>
<dbReference type="SUPFAM" id="SSF103473">
    <property type="entry name" value="MFS general substrate transporter"/>
    <property type="match status" value="1"/>
</dbReference>
<dbReference type="CDD" id="cd17356">
    <property type="entry name" value="MFS_HXT"/>
    <property type="match status" value="1"/>
</dbReference>
<dbReference type="PROSITE" id="PS00216">
    <property type="entry name" value="SUGAR_TRANSPORT_1"/>
    <property type="match status" value="1"/>
</dbReference>
<feature type="transmembrane region" description="Helical" evidence="9">
    <location>
        <begin position="182"/>
        <end position="201"/>
    </location>
</feature>
<evidence type="ECO:0000256" key="7">
    <source>
        <dbReference type="ARBA" id="ARBA00049119"/>
    </source>
</evidence>